<dbReference type="EMBL" id="VIWT01000006">
    <property type="protein sequence ID" value="TWF73277.1"/>
    <property type="molecule type" value="Genomic_DNA"/>
</dbReference>
<dbReference type="AlphaFoldDB" id="A0A561SEK5"/>
<evidence type="ECO:0000259" key="3">
    <source>
        <dbReference type="PROSITE" id="PS51635"/>
    </source>
</evidence>
<feature type="domain" description="PNPLA" evidence="3">
    <location>
        <begin position="13"/>
        <end position="212"/>
    </location>
</feature>
<keyword evidence="1 2" id="KW-0443">Lipid metabolism</keyword>
<comment type="caution">
    <text evidence="2">Lacks conserved residue(s) required for the propagation of feature annotation.</text>
</comment>
<dbReference type="SUPFAM" id="SSF52151">
    <property type="entry name" value="FabD/lysophospholipase-like"/>
    <property type="match status" value="1"/>
</dbReference>
<name>A0A561SEK5_9ACTN</name>
<evidence type="ECO:0000313" key="5">
    <source>
        <dbReference type="Proteomes" id="UP000317940"/>
    </source>
</evidence>
<dbReference type="Proteomes" id="UP000317940">
    <property type="component" value="Unassembled WGS sequence"/>
</dbReference>
<keyword evidence="2" id="KW-0378">Hydrolase</keyword>
<organism evidence="4 5">
    <name type="scientific">Kitasatospora viridis</name>
    <dbReference type="NCBI Taxonomy" id="281105"/>
    <lineage>
        <taxon>Bacteria</taxon>
        <taxon>Bacillati</taxon>
        <taxon>Actinomycetota</taxon>
        <taxon>Actinomycetes</taxon>
        <taxon>Kitasatosporales</taxon>
        <taxon>Streptomycetaceae</taxon>
        <taxon>Kitasatospora</taxon>
    </lineage>
</organism>
<dbReference type="Pfam" id="PF01734">
    <property type="entry name" value="Patatin"/>
    <property type="match status" value="1"/>
</dbReference>
<dbReference type="GO" id="GO:0016787">
    <property type="term" value="F:hydrolase activity"/>
    <property type="evidence" value="ECO:0007669"/>
    <property type="project" value="UniProtKB-UniRule"/>
</dbReference>
<feature type="short sequence motif" description="GXSXG" evidence="2">
    <location>
        <begin position="47"/>
        <end position="51"/>
    </location>
</feature>
<dbReference type="Gene3D" id="3.40.1090.10">
    <property type="entry name" value="Cytosolic phospholipase A2 catalytic domain"/>
    <property type="match status" value="2"/>
</dbReference>
<dbReference type="OrthoDB" id="2339873at2"/>
<feature type="active site" description="Proton acceptor" evidence="2">
    <location>
        <position position="199"/>
    </location>
</feature>
<feature type="active site" description="Nucleophile" evidence="2">
    <location>
        <position position="49"/>
    </location>
</feature>
<dbReference type="InterPro" id="IPR002641">
    <property type="entry name" value="PNPLA_dom"/>
</dbReference>
<protein>
    <submittedName>
        <fullName evidence="4">NTE family protein</fullName>
    </submittedName>
</protein>
<dbReference type="RefSeq" id="WP_145911228.1">
    <property type="nucleotide sequence ID" value="NZ_BAAAMZ010000005.1"/>
</dbReference>
<accession>A0A561SEK5</accession>
<dbReference type="PROSITE" id="PS51635">
    <property type="entry name" value="PNPLA"/>
    <property type="match status" value="1"/>
</dbReference>
<evidence type="ECO:0000256" key="1">
    <source>
        <dbReference type="ARBA" id="ARBA00023098"/>
    </source>
</evidence>
<reference evidence="4 5" key="1">
    <citation type="submission" date="2019-06" db="EMBL/GenBank/DDBJ databases">
        <title>Sequencing the genomes of 1000 actinobacteria strains.</title>
        <authorList>
            <person name="Klenk H.-P."/>
        </authorList>
    </citation>
    <scope>NUCLEOTIDE SEQUENCE [LARGE SCALE GENOMIC DNA]</scope>
    <source>
        <strain evidence="4 5">DSM 44826</strain>
    </source>
</reference>
<evidence type="ECO:0000313" key="4">
    <source>
        <dbReference type="EMBL" id="TWF73277.1"/>
    </source>
</evidence>
<sequence>MGRPPETAERAVVLGPGGYVGTAWLAGLAQGLRGRGLDLGGADLIVGTSAGSMVGAMLATGQDFDRIATVPAEARPTGPGAANGAPGGTAGEVRQAVFAVLGDPALEPAERRRRVGAIAAAQADPEAERDLVAQRAGLIGAAQWPTEPRLLIPAVDAAAGEPVVWDRDSRVPLARAVAASSSFPGTAPPVTVDGRPHIDGALRAGSNTDLAAGARTVVVLEPLAHQFADPGLEERLTAAGARAVLIVGSEPPLDPAVRGPEVWAAAYQAGLAQSAAVAERLGGIWPAAAES</sequence>
<evidence type="ECO:0000256" key="2">
    <source>
        <dbReference type="PROSITE-ProRule" id="PRU01161"/>
    </source>
</evidence>
<feature type="short sequence motif" description="DGA/G" evidence="2">
    <location>
        <begin position="199"/>
        <end position="201"/>
    </location>
</feature>
<keyword evidence="2" id="KW-0442">Lipid degradation</keyword>
<proteinExistence type="predicted"/>
<keyword evidence="5" id="KW-1185">Reference proteome</keyword>
<gene>
    <name evidence="4" type="ORF">FHX73_16428</name>
</gene>
<dbReference type="GO" id="GO:0016042">
    <property type="term" value="P:lipid catabolic process"/>
    <property type="evidence" value="ECO:0007669"/>
    <property type="project" value="UniProtKB-UniRule"/>
</dbReference>
<comment type="caution">
    <text evidence="4">The sequence shown here is derived from an EMBL/GenBank/DDBJ whole genome shotgun (WGS) entry which is preliminary data.</text>
</comment>
<dbReference type="InterPro" id="IPR016035">
    <property type="entry name" value="Acyl_Trfase/lysoPLipase"/>
</dbReference>